<dbReference type="InterPro" id="IPR037224">
    <property type="entry name" value="PapC_N_sf"/>
</dbReference>
<keyword evidence="5 9" id="KW-0812">Transmembrane</keyword>
<evidence type="ECO:0000259" key="11">
    <source>
        <dbReference type="Pfam" id="PF13954"/>
    </source>
</evidence>
<dbReference type="SUPFAM" id="SSF141729">
    <property type="entry name" value="FimD N-terminal domain-like"/>
    <property type="match status" value="1"/>
</dbReference>
<evidence type="ECO:0000256" key="7">
    <source>
        <dbReference type="ARBA" id="ARBA00023136"/>
    </source>
</evidence>
<protein>
    <submittedName>
        <fullName evidence="12">Fimbrial outer membrane usher protein</fullName>
    </submittedName>
</protein>
<evidence type="ECO:0000256" key="2">
    <source>
        <dbReference type="ARBA" id="ARBA00008064"/>
    </source>
</evidence>
<dbReference type="InterPro" id="IPR025885">
    <property type="entry name" value="PapC_N"/>
</dbReference>
<evidence type="ECO:0000256" key="9">
    <source>
        <dbReference type="SAM" id="Phobius"/>
    </source>
</evidence>
<comment type="subcellular location">
    <subcellularLocation>
        <location evidence="1">Cell outer membrane</location>
        <topology evidence="1">Multi-pass membrane protein</topology>
    </subcellularLocation>
</comment>
<dbReference type="InterPro" id="IPR042186">
    <property type="entry name" value="FimD_plug_dom"/>
</dbReference>
<dbReference type="Pfam" id="PF13953">
    <property type="entry name" value="PapC_C"/>
    <property type="match status" value="1"/>
</dbReference>
<dbReference type="InterPro" id="IPR025949">
    <property type="entry name" value="PapC-like_C"/>
</dbReference>
<evidence type="ECO:0000259" key="10">
    <source>
        <dbReference type="Pfam" id="PF13953"/>
    </source>
</evidence>
<name>A0ABP9N3Y9_9GAMM</name>
<dbReference type="Pfam" id="PF13954">
    <property type="entry name" value="PapC_N"/>
    <property type="match status" value="1"/>
</dbReference>
<evidence type="ECO:0000256" key="1">
    <source>
        <dbReference type="ARBA" id="ARBA00004571"/>
    </source>
</evidence>
<dbReference type="Gene3D" id="3.10.20.410">
    <property type="match status" value="1"/>
</dbReference>
<dbReference type="Gene3D" id="2.60.40.2610">
    <property type="entry name" value="Outer membrane usher protein FimD, plug domain"/>
    <property type="match status" value="1"/>
</dbReference>
<dbReference type="EMBL" id="BAABHY010000001">
    <property type="protein sequence ID" value="GAA5109017.1"/>
    <property type="molecule type" value="Genomic_DNA"/>
</dbReference>
<dbReference type="PANTHER" id="PTHR30451">
    <property type="entry name" value="OUTER MEMBRANE USHER PROTEIN"/>
    <property type="match status" value="1"/>
</dbReference>
<dbReference type="PANTHER" id="PTHR30451:SF20">
    <property type="entry name" value="FIMBRIAE USHER"/>
    <property type="match status" value="1"/>
</dbReference>
<evidence type="ECO:0000256" key="3">
    <source>
        <dbReference type="ARBA" id="ARBA00022448"/>
    </source>
</evidence>
<comment type="caution">
    <text evidence="12">The sequence shown here is derived from an EMBL/GenBank/DDBJ whole genome shotgun (WGS) entry which is preliminary data.</text>
</comment>
<reference evidence="13" key="1">
    <citation type="journal article" date="2019" name="Int. J. Syst. Evol. Microbiol.">
        <title>The Global Catalogue of Microorganisms (GCM) 10K type strain sequencing project: providing services to taxonomists for standard genome sequencing and annotation.</title>
        <authorList>
            <consortium name="The Broad Institute Genomics Platform"/>
            <consortium name="The Broad Institute Genome Sequencing Center for Infectious Disease"/>
            <person name="Wu L."/>
            <person name="Ma J."/>
        </authorList>
    </citation>
    <scope>NUCLEOTIDE SEQUENCE [LARGE SCALE GENOMIC DNA]</scope>
    <source>
        <strain evidence="13">JCM 18050</strain>
    </source>
</reference>
<keyword evidence="6" id="KW-0732">Signal</keyword>
<feature type="transmembrane region" description="Helical" evidence="9">
    <location>
        <begin position="21"/>
        <end position="43"/>
    </location>
</feature>
<gene>
    <name evidence="12" type="ORF">GCM10023211_11890</name>
</gene>
<feature type="domain" description="PapC-like C-terminal" evidence="10">
    <location>
        <begin position="779"/>
        <end position="834"/>
    </location>
</feature>
<evidence type="ECO:0000256" key="5">
    <source>
        <dbReference type="ARBA" id="ARBA00022692"/>
    </source>
</evidence>
<evidence type="ECO:0000256" key="4">
    <source>
        <dbReference type="ARBA" id="ARBA00022452"/>
    </source>
</evidence>
<evidence type="ECO:0000313" key="12">
    <source>
        <dbReference type="EMBL" id="GAA5109017.1"/>
    </source>
</evidence>
<sequence>MKAIYLKCSRYGAKLLNYKLLNLYFITGFALCPTVAIADDYFFDPTLFQGSAFGQDLDRFNTQNDQLLAGDHLLDIFVNDRVIVNQENVHFETLSEDQLMPCLTLDVIKSAQIRFKIEDEKRQCILLDELSKNAYWDVNSSQLKLNLYIPQKDLYSIPRGYIPVSEWDEGNTALFLRHNTNYNHTKSWSKDYDYLWSNVYTGINLGLWQLRHQGNLRYSNSNSQANAFDYNSVRTWVQRPIPALESTLILGDSYTNSNLLGGLSFRGLKLSTDQKMWPQGRRGYAPEVRGIAGSAARVVIKQGGKTIYETSVPPGEFVINDLYNTPMQGDLNVEVIESNGQISTFTVPYSSTPDSVRTGNWNYELVMGAVSQFNDVNNRFIEGTLQYGLNNHITTNFGTRFTQDYQAALIGGVFSSSAGAFGLNTTWSRADLGHKGVETGWRVEGSYSNSFSTGTNIVFSAYRYSTIGFRDLQDVLGVLRQQKSGIVYDSDTLKQRNRLSMTISQPMADWGSFYLTGSTADYYGDKSRINQLQLGYSNTYNNVSYNFSVARQQVVMSNKTISTQQKRTENTISLSVSIPLDFGSNRSSVSFDANKTTDSKNGSVKLVGSAGKKGDFTYALYSGIENSAGQGYSSTWGANVQQNTAIGSFRGAFSSGKHYQQLSVGSSGSLVLHDDGLTFGPYISDTFALVYAPGAKGALIKNGQGASIDRFGYAIMPSLTAYRYNNITLDTSEMVGNAELKGGGERIVPYFGSMTKVSFETITGRAVLINLTSLTHHISIPMGADVLDQNNESIGMVGQGGQIYARLNDVSGILNVNWGTELSQRCQIHYQLPEKSEDFLTMLNLPCVQESM</sequence>
<dbReference type="InterPro" id="IPR000015">
    <property type="entry name" value="Fimb_usher"/>
</dbReference>
<dbReference type="NCBIfam" id="NF011784">
    <property type="entry name" value="PRK15248.1"/>
    <property type="match status" value="1"/>
</dbReference>
<keyword evidence="9" id="KW-1133">Transmembrane helix</keyword>
<evidence type="ECO:0000313" key="13">
    <source>
        <dbReference type="Proteomes" id="UP001500171"/>
    </source>
</evidence>
<comment type="similarity">
    <text evidence="2">Belongs to the fimbrial export usher family.</text>
</comment>
<dbReference type="InterPro" id="IPR043142">
    <property type="entry name" value="PapC-like_C_sf"/>
</dbReference>
<accession>A0ABP9N3Y9</accession>
<dbReference type="Proteomes" id="UP001500171">
    <property type="component" value="Unassembled WGS sequence"/>
</dbReference>
<keyword evidence="4" id="KW-1134">Transmembrane beta strand</keyword>
<keyword evidence="3" id="KW-0813">Transport</keyword>
<dbReference type="Pfam" id="PF00577">
    <property type="entry name" value="Usher"/>
    <property type="match status" value="1"/>
</dbReference>
<evidence type="ECO:0000256" key="8">
    <source>
        <dbReference type="ARBA" id="ARBA00023237"/>
    </source>
</evidence>
<keyword evidence="13" id="KW-1185">Reference proteome</keyword>
<dbReference type="Gene3D" id="2.60.40.2070">
    <property type="match status" value="1"/>
</dbReference>
<keyword evidence="7 9" id="KW-0472">Membrane</keyword>
<feature type="domain" description="PapC N-terminal" evidence="11">
    <location>
        <begin position="43"/>
        <end position="181"/>
    </location>
</feature>
<organism evidence="12 13">
    <name type="scientific">Orbus sasakiae</name>
    <dbReference type="NCBI Taxonomy" id="1078475"/>
    <lineage>
        <taxon>Bacteria</taxon>
        <taxon>Pseudomonadati</taxon>
        <taxon>Pseudomonadota</taxon>
        <taxon>Gammaproteobacteria</taxon>
        <taxon>Orbales</taxon>
        <taxon>Orbaceae</taxon>
        <taxon>Orbus</taxon>
    </lineage>
</organism>
<proteinExistence type="inferred from homology"/>
<dbReference type="Gene3D" id="2.60.40.3110">
    <property type="match status" value="1"/>
</dbReference>
<keyword evidence="8" id="KW-0998">Cell outer membrane</keyword>
<evidence type="ECO:0000256" key="6">
    <source>
        <dbReference type="ARBA" id="ARBA00022729"/>
    </source>
</evidence>